<reference evidence="3 4" key="1">
    <citation type="journal article" date="2018" name="New Phytol.">
        <title>Phylogenomics of Endogonaceae and evolution of mycorrhizas within Mucoromycota.</title>
        <authorList>
            <person name="Chang Y."/>
            <person name="Desiro A."/>
            <person name="Na H."/>
            <person name="Sandor L."/>
            <person name="Lipzen A."/>
            <person name="Clum A."/>
            <person name="Barry K."/>
            <person name="Grigoriev I.V."/>
            <person name="Martin F.M."/>
            <person name="Stajich J.E."/>
            <person name="Smith M.E."/>
            <person name="Bonito G."/>
            <person name="Spatafora J.W."/>
        </authorList>
    </citation>
    <scope>NUCLEOTIDE SEQUENCE [LARGE SCALE GENOMIC DNA]</scope>
    <source>
        <strain evidence="3 4">AD002</strain>
    </source>
</reference>
<evidence type="ECO:0000313" key="3">
    <source>
        <dbReference type="EMBL" id="RUS30039.1"/>
    </source>
</evidence>
<feature type="compositionally biased region" description="Polar residues" evidence="2">
    <location>
        <begin position="109"/>
        <end position="131"/>
    </location>
</feature>
<feature type="region of interest" description="Disordered" evidence="2">
    <location>
        <begin position="1"/>
        <end position="259"/>
    </location>
</feature>
<dbReference type="EMBL" id="RBNJ01004352">
    <property type="protein sequence ID" value="RUS30039.1"/>
    <property type="molecule type" value="Genomic_DNA"/>
</dbReference>
<evidence type="ECO:0000256" key="2">
    <source>
        <dbReference type="SAM" id="MobiDB-lite"/>
    </source>
</evidence>
<evidence type="ECO:0000313" key="4">
    <source>
        <dbReference type="Proteomes" id="UP000274822"/>
    </source>
</evidence>
<comment type="caution">
    <text evidence="3">The sequence shown here is derived from an EMBL/GenBank/DDBJ whole genome shotgun (WGS) entry which is preliminary data.</text>
</comment>
<feature type="compositionally biased region" description="Pro residues" evidence="2">
    <location>
        <begin position="167"/>
        <end position="183"/>
    </location>
</feature>
<feature type="compositionally biased region" description="Basic and acidic residues" evidence="2">
    <location>
        <begin position="43"/>
        <end position="54"/>
    </location>
</feature>
<dbReference type="Proteomes" id="UP000274822">
    <property type="component" value="Unassembled WGS sequence"/>
</dbReference>
<keyword evidence="1" id="KW-0175">Coiled coil</keyword>
<feature type="compositionally biased region" description="Basic and acidic residues" evidence="2">
    <location>
        <begin position="7"/>
        <end position="37"/>
    </location>
</feature>
<organism evidence="3 4">
    <name type="scientific">Jimgerdemannia flammicorona</name>
    <dbReference type="NCBI Taxonomy" id="994334"/>
    <lineage>
        <taxon>Eukaryota</taxon>
        <taxon>Fungi</taxon>
        <taxon>Fungi incertae sedis</taxon>
        <taxon>Mucoromycota</taxon>
        <taxon>Mucoromycotina</taxon>
        <taxon>Endogonomycetes</taxon>
        <taxon>Endogonales</taxon>
        <taxon>Endogonaceae</taxon>
        <taxon>Jimgerdemannia</taxon>
    </lineage>
</organism>
<evidence type="ECO:0000256" key="1">
    <source>
        <dbReference type="SAM" id="Coils"/>
    </source>
</evidence>
<protein>
    <submittedName>
        <fullName evidence="3">Uncharacterized protein</fullName>
    </submittedName>
</protein>
<accession>A0A433QJT3</accession>
<proteinExistence type="predicted"/>
<sequence length="406" mass="43636">MSWLGPREGHETMDNRHPPYDRYRPYSSDRPRSDSYRPTDTYRPNERPNDRDHLSASNSNPNNSANMNNNARSYTSSPTPNPSSRSPSSPGSGNSDQYSAVAFRGQLPGSFSLSASTSKPNNNNPATQSGVRNVIPIAPASLTSTSGPPPPPPPRPVIAFSHRPQLATPPPSQLSPHPSPTTPTGPANSLPFPPSSYRPSSPSARDHYLPPPPPPPPITPYQQQQNQQQGYASYRPSPINFASPTRRPGMASSNSYGSPTSPYAPVGANGGAMVSPYARPVNGGGYGGQLSGGQQHKPMGIRSTVSWAPEQEKEIDRYRDETRKLRIEEDRLAETVRRTQFELFLANWEVEKFEHQIDLVNRQWEEGGMEALVKEEMGRGGLAAVASGPGTGGVGGGAVGGQAVVG</sequence>
<dbReference type="AlphaFoldDB" id="A0A433QJT3"/>
<feature type="coiled-coil region" evidence="1">
    <location>
        <begin position="308"/>
        <end position="335"/>
    </location>
</feature>
<feature type="compositionally biased region" description="Pro residues" evidence="2">
    <location>
        <begin position="209"/>
        <end position="219"/>
    </location>
</feature>
<name>A0A433QJT3_9FUNG</name>
<feature type="compositionally biased region" description="Low complexity" evidence="2">
    <location>
        <begin position="55"/>
        <end position="95"/>
    </location>
</feature>
<feature type="compositionally biased region" description="Low complexity" evidence="2">
    <location>
        <begin position="220"/>
        <end position="229"/>
    </location>
</feature>
<feature type="compositionally biased region" description="Pro residues" evidence="2">
    <location>
        <begin position="147"/>
        <end position="156"/>
    </location>
</feature>
<gene>
    <name evidence="3" type="ORF">BC938DRAFT_479918</name>
</gene>
<keyword evidence="4" id="KW-1185">Reference proteome</keyword>